<evidence type="ECO:0008006" key="4">
    <source>
        <dbReference type="Google" id="ProtNLM"/>
    </source>
</evidence>
<dbReference type="Proteomes" id="UP000182312">
    <property type="component" value="Unassembled WGS sequence"/>
</dbReference>
<reference evidence="2 3" key="1">
    <citation type="submission" date="2016-10" db="EMBL/GenBank/DDBJ databases">
        <authorList>
            <person name="de Groot N.N."/>
        </authorList>
    </citation>
    <scope>NUCLEOTIDE SEQUENCE [LARGE SCALE GENOMIC DNA]</scope>
    <source>
        <strain evidence="2 3">CGMCC 1.6117</strain>
    </source>
</reference>
<evidence type="ECO:0000313" key="3">
    <source>
        <dbReference type="Proteomes" id="UP000182312"/>
    </source>
</evidence>
<protein>
    <recommendedName>
        <fullName evidence="4">DUF2497 domain-containing protein</fullName>
    </recommendedName>
</protein>
<organism evidence="2 3">
    <name type="scientific">Paracoccus halophilus</name>
    <dbReference type="NCBI Taxonomy" id="376733"/>
    <lineage>
        <taxon>Bacteria</taxon>
        <taxon>Pseudomonadati</taxon>
        <taxon>Pseudomonadota</taxon>
        <taxon>Alphaproteobacteria</taxon>
        <taxon>Rhodobacterales</taxon>
        <taxon>Paracoccaceae</taxon>
        <taxon>Paracoccus</taxon>
    </lineage>
</organism>
<sequence>MRHDMMRPATPSHGSDNVGDVLASIRRLIAQDEAGAKIPDRLLNSLPGLAGAGPAKAAGPTAGEPLPLRLDGSKLVAPGTGHENDSDKPSQEAAAAPGPVADEAADQRPPSRDPSPGAGSDIDPADRPRPRALIEYSVETQPVDRSADAARHREREDDRPADLATSDAEDSDSDTMHNEETMLQTNTPVTPINPAVEAALQMDDTQAGGAEPHLFSRSDKDSQKGTHLRGMIRDAIRQELQGEVGNRLSRNLQQMIRHEIEQTLRQMCEED</sequence>
<dbReference type="RefSeq" id="WP_036738872.1">
    <property type="nucleotide sequence ID" value="NZ_FOJO01000002.1"/>
</dbReference>
<feature type="region of interest" description="Disordered" evidence="1">
    <location>
        <begin position="43"/>
        <end position="191"/>
    </location>
</feature>
<feature type="compositionally biased region" description="Basic and acidic residues" evidence="1">
    <location>
        <begin position="145"/>
        <end position="161"/>
    </location>
</feature>
<proteinExistence type="predicted"/>
<dbReference type="EMBL" id="FOJO01000002">
    <property type="protein sequence ID" value="SFA41003.1"/>
    <property type="molecule type" value="Genomic_DNA"/>
</dbReference>
<accession>A0A1I0SNJ8</accession>
<feature type="compositionally biased region" description="Polar residues" evidence="1">
    <location>
        <begin position="181"/>
        <end position="190"/>
    </location>
</feature>
<dbReference type="AlphaFoldDB" id="A0A1I0SNJ8"/>
<evidence type="ECO:0000313" key="2">
    <source>
        <dbReference type="EMBL" id="SFA41003.1"/>
    </source>
</evidence>
<dbReference type="OrthoDB" id="7875768at2"/>
<gene>
    <name evidence="2" type="ORF">SAMN04487972_10266</name>
</gene>
<name>A0A1I0SNJ8_9RHOB</name>
<feature type="compositionally biased region" description="Low complexity" evidence="1">
    <location>
        <begin position="47"/>
        <end position="65"/>
    </location>
</feature>
<feature type="compositionally biased region" description="Low complexity" evidence="1">
    <location>
        <begin position="92"/>
        <end position="102"/>
    </location>
</feature>
<evidence type="ECO:0000256" key="1">
    <source>
        <dbReference type="SAM" id="MobiDB-lite"/>
    </source>
</evidence>